<dbReference type="GO" id="GO:0000785">
    <property type="term" value="C:chromatin"/>
    <property type="evidence" value="ECO:0007669"/>
    <property type="project" value="TreeGrafter"/>
</dbReference>
<dbReference type="GO" id="GO:0003677">
    <property type="term" value="F:DNA binding"/>
    <property type="evidence" value="ECO:0007669"/>
    <property type="project" value="UniProtKB-KW"/>
</dbReference>
<name>A0A8C9K5A6_PANTA</name>
<evidence type="ECO:0000256" key="2">
    <source>
        <dbReference type="ARBA" id="ARBA00004173"/>
    </source>
</evidence>
<keyword evidence="7 14" id="KW-0694">RNA-binding</keyword>
<dbReference type="Proteomes" id="UP000675900">
    <property type="component" value="Unassembled WGS sequence"/>
</dbReference>
<dbReference type="GO" id="GO:0005739">
    <property type="term" value="C:mitochondrion"/>
    <property type="evidence" value="ECO:0007669"/>
    <property type="project" value="UniProtKB-SubCell"/>
</dbReference>
<dbReference type="InterPro" id="IPR000504">
    <property type="entry name" value="RRM_dom"/>
</dbReference>
<protein>
    <recommendedName>
        <fullName evidence="3">TAR DNA-binding protein 43</fullName>
    </recommendedName>
</protein>
<dbReference type="GeneTree" id="ENSGT00940000154343"/>
<dbReference type="CDD" id="cd19609">
    <property type="entry name" value="NTD_TDP-43"/>
    <property type="match status" value="1"/>
</dbReference>
<evidence type="ECO:0000256" key="8">
    <source>
        <dbReference type="ARBA" id="ARBA00023015"/>
    </source>
</evidence>
<evidence type="ECO:0000256" key="15">
    <source>
        <dbReference type="SAM" id="MobiDB-lite"/>
    </source>
</evidence>
<dbReference type="GO" id="GO:0003723">
    <property type="term" value="F:RNA binding"/>
    <property type="evidence" value="ECO:0007669"/>
    <property type="project" value="UniProtKB-UniRule"/>
</dbReference>
<evidence type="ECO:0000313" key="17">
    <source>
        <dbReference type="Ensembl" id="ENSPTIP00000010804.1"/>
    </source>
</evidence>
<sequence>MSEYIRVTEDENDEPIEIPSEDDGTVLLSTVTAQFPGACGLRYRNPVSQCMRGVRLVEGILHAPEAGWGNLVYVVNYPKDNKRKMDETDDLKEYFSTFGEYGEVVDVFIPKPFRAFAFVTFADDQVAQSLCGEDLIIKGISVHISNAEPKHNSNRQLERSSNMGGGMNFGAFSINPAMMAAAQAALQSSWGMMGMLASQQNQSGPSGNNQSQGNMQREPNQAFGSGNNSYSGSNSGAAIGWGSASNAGSGSGFNGGFGSSMDSKSSGWGM</sequence>
<dbReference type="PANTHER" id="PTHR48033:SF9">
    <property type="entry name" value="TAR DNA-BINDING PROTEIN 43"/>
    <property type="match status" value="1"/>
</dbReference>
<feature type="compositionally biased region" description="Low complexity" evidence="15">
    <location>
        <begin position="198"/>
        <end position="214"/>
    </location>
</feature>
<organism evidence="17 18">
    <name type="scientific">Panthera tigris altaica</name>
    <name type="common">Siberian tiger</name>
    <dbReference type="NCBI Taxonomy" id="74533"/>
    <lineage>
        <taxon>Eukaryota</taxon>
        <taxon>Metazoa</taxon>
        <taxon>Chordata</taxon>
        <taxon>Craniata</taxon>
        <taxon>Vertebrata</taxon>
        <taxon>Euteleostomi</taxon>
        <taxon>Mammalia</taxon>
        <taxon>Eutheria</taxon>
        <taxon>Laurasiatheria</taxon>
        <taxon>Carnivora</taxon>
        <taxon>Feliformia</taxon>
        <taxon>Felidae</taxon>
        <taxon>Pantherinae</taxon>
        <taxon>Panthera</taxon>
    </lineage>
</organism>
<dbReference type="PROSITE" id="PS50102">
    <property type="entry name" value="RRM"/>
    <property type="match status" value="1"/>
</dbReference>
<evidence type="ECO:0000256" key="7">
    <source>
        <dbReference type="ARBA" id="ARBA00022884"/>
    </source>
</evidence>
<accession>A0A8C9K5A6</accession>
<dbReference type="GO" id="GO:0008380">
    <property type="term" value="P:RNA splicing"/>
    <property type="evidence" value="ECO:0007669"/>
    <property type="project" value="UniProtKB-KW"/>
</dbReference>
<dbReference type="InterPro" id="IPR049124">
    <property type="entry name" value="TDP-43_C"/>
</dbReference>
<keyword evidence="18" id="KW-1185">Reference proteome</keyword>
<dbReference type="Gene3D" id="3.30.70.330">
    <property type="match status" value="1"/>
</dbReference>
<dbReference type="GO" id="GO:0006397">
    <property type="term" value="P:mRNA processing"/>
    <property type="evidence" value="ECO:0007669"/>
    <property type="project" value="UniProtKB-KW"/>
</dbReference>
<keyword evidence="6" id="KW-0677">Repeat</keyword>
<evidence type="ECO:0000256" key="4">
    <source>
        <dbReference type="ARBA" id="ARBA00022491"/>
    </source>
</evidence>
<keyword evidence="8" id="KW-0805">Transcription regulation</keyword>
<dbReference type="GO" id="GO:0010468">
    <property type="term" value="P:regulation of gene expression"/>
    <property type="evidence" value="ECO:0007669"/>
    <property type="project" value="TreeGrafter"/>
</dbReference>
<dbReference type="Pfam" id="PF20910">
    <property type="entry name" value="TDP-43_C"/>
    <property type="match status" value="1"/>
</dbReference>
<evidence type="ECO:0000256" key="11">
    <source>
        <dbReference type="ARBA" id="ARBA00023163"/>
    </source>
</evidence>
<evidence type="ECO:0000256" key="1">
    <source>
        <dbReference type="ARBA" id="ARBA00004123"/>
    </source>
</evidence>
<keyword evidence="5" id="KW-0507">mRNA processing</keyword>
<feature type="region of interest" description="Disordered" evidence="15">
    <location>
        <begin position="197"/>
        <end position="229"/>
    </location>
</feature>
<dbReference type="CDD" id="cd12322">
    <property type="entry name" value="RRM2_TDP43"/>
    <property type="match status" value="1"/>
</dbReference>
<evidence type="ECO:0000256" key="9">
    <source>
        <dbReference type="ARBA" id="ARBA00023125"/>
    </source>
</evidence>
<dbReference type="InterPro" id="IPR012677">
    <property type="entry name" value="Nucleotide-bd_a/b_plait_sf"/>
</dbReference>
<dbReference type="AlphaFoldDB" id="A0A8C9K5A6"/>
<reference evidence="17" key="2">
    <citation type="submission" date="2025-09" db="UniProtKB">
        <authorList>
            <consortium name="Ensembl"/>
        </authorList>
    </citation>
    <scope>IDENTIFICATION</scope>
</reference>
<feature type="domain" description="RRM" evidence="16">
    <location>
        <begin position="70"/>
        <end position="149"/>
    </location>
</feature>
<evidence type="ECO:0000259" key="16">
    <source>
        <dbReference type="PROSITE" id="PS50102"/>
    </source>
</evidence>
<keyword evidence="4" id="KW-0678">Repressor</keyword>
<dbReference type="InterPro" id="IPR041105">
    <property type="entry name" value="TDP-43_N"/>
</dbReference>
<evidence type="ECO:0000256" key="3">
    <source>
        <dbReference type="ARBA" id="ARBA00018889"/>
    </source>
</evidence>
<keyword evidence="13" id="KW-0539">Nucleus</keyword>
<evidence type="ECO:0000256" key="14">
    <source>
        <dbReference type="PROSITE-ProRule" id="PRU00176"/>
    </source>
</evidence>
<keyword evidence="12" id="KW-0508">mRNA splicing</keyword>
<dbReference type="Pfam" id="PF18694">
    <property type="entry name" value="TDP-43_N"/>
    <property type="match status" value="1"/>
</dbReference>
<evidence type="ECO:0000256" key="12">
    <source>
        <dbReference type="ARBA" id="ARBA00023187"/>
    </source>
</evidence>
<proteinExistence type="predicted"/>
<evidence type="ECO:0000256" key="10">
    <source>
        <dbReference type="ARBA" id="ARBA00023128"/>
    </source>
</evidence>
<keyword evidence="10" id="KW-0496">Mitochondrion</keyword>
<dbReference type="GO" id="GO:0005654">
    <property type="term" value="C:nucleoplasm"/>
    <property type="evidence" value="ECO:0007669"/>
    <property type="project" value="TreeGrafter"/>
</dbReference>
<keyword evidence="9" id="KW-0238">DNA-binding</keyword>
<evidence type="ECO:0000313" key="18">
    <source>
        <dbReference type="Proteomes" id="UP000675900"/>
    </source>
</evidence>
<dbReference type="InterPro" id="IPR035979">
    <property type="entry name" value="RBD_domain_sf"/>
</dbReference>
<dbReference type="Ensembl" id="ENSPTIT00000014775.1">
    <property type="protein sequence ID" value="ENSPTIP00000010804.1"/>
    <property type="gene ID" value="ENSPTIG00000011396.1"/>
</dbReference>
<dbReference type="SUPFAM" id="SSF54928">
    <property type="entry name" value="RNA-binding domain, RBD"/>
    <property type="match status" value="1"/>
</dbReference>
<keyword evidence="11" id="KW-0804">Transcription</keyword>
<comment type="subcellular location">
    <subcellularLocation>
        <location evidence="2">Mitochondrion</location>
    </subcellularLocation>
    <subcellularLocation>
        <location evidence="1">Nucleus</location>
    </subcellularLocation>
</comment>
<reference evidence="17" key="1">
    <citation type="submission" date="2025-08" db="UniProtKB">
        <authorList>
            <consortium name="Ensembl"/>
        </authorList>
    </citation>
    <scope>IDENTIFICATION</scope>
</reference>
<evidence type="ECO:0000256" key="13">
    <source>
        <dbReference type="ARBA" id="ARBA00023242"/>
    </source>
</evidence>
<evidence type="ECO:0000256" key="6">
    <source>
        <dbReference type="ARBA" id="ARBA00022737"/>
    </source>
</evidence>
<evidence type="ECO:0000256" key="5">
    <source>
        <dbReference type="ARBA" id="ARBA00022664"/>
    </source>
</evidence>
<dbReference type="PANTHER" id="PTHR48033">
    <property type="entry name" value="RNA-BINDING (RRM/RBD/RNP MOTIFS) FAMILY PROTEIN"/>
    <property type="match status" value="1"/>
</dbReference>